<keyword evidence="13" id="KW-1185">Reference proteome</keyword>
<evidence type="ECO:0000256" key="3">
    <source>
        <dbReference type="ARBA" id="ARBA00013223"/>
    </source>
</evidence>
<evidence type="ECO:0000256" key="10">
    <source>
        <dbReference type="PIRSR" id="PIRSR000362-2"/>
    </source>
</evidence>
<feature type="binding site" evidence="9">
    <location>
        <position position="15"/>
    </location>
    <ligand>
        <name>FAD</name>
        <dbReference type="ChEBI" id="CHEBI:57692"/>
    </ligand>
</feature>
<dbReference type="Gene3D" id="3.40.50.720">
    <property type="entry name" value="NAD(P)-binding Rossmann-like Domain"/>
    <property type="match status" value="1"/>
</dbReference>
<evidence type="ECO:0000256" key="1">
    <source>
        <dbReference type="ARBA" id="ARBA00001974"/>
    </source>
</evidence>
<dbReference type="PIRSF" id="PIRSF000362">
    <property type="entry name" value="FNR"/>
    <property type="match status" value="1"/>
</dbReference>
<evidence type="ECO:0000256" key="4">
    <source>
        <dbReference type="ARBA" id="ARBA00022630"/>
    </source>
</evidence>
<feature type="domain" description="FAD/NAD(P)-binding" evidence="11">
    <location>
        <begin position="6"/>
        <end position="200"/>
    </location>
</feature>
<dbReference type="GO" id="GO:0004324">
    <property type="term" value="F:ferredoxin-NADP+ reductase activity"/>
    <property type="evidence" value="ECO:0007669"/>
    <property type="project" value="UniProtKB-EC"/>
</dbReference>
<feature type="binding site" evidence="9">
    <location>
        <position position="45"/>
    </location>
    <ligand>
        <name>FAD</name>
        <dbReference type="ChEBI" id="CHEBI:57692"/>
    </ligand>
</feature>
<keyword evidence="5 9" id="KW-0274">FAD</keyword>
<feature type="binding site" evidence="9">
    <location>
        <begin position="370"/>
        <end position="372"/>
    </location>
    <ligand>
        <name>FAD</name>
        <dbReference type="ChEBI" id="CHEBI:57692"/>
    </ligand>
</feature>
<feature type="binding site" evidence="9">
    <location>
        <position position="81"/>
    </location>
    <ligand>
        <name>FAD</name>
        <dbReference type="ChEBI" id="CHEBI:57692"/>
    </ligand>
</feature>
<protein>
    <recommendedName>
        <fullName evidence="3">ferredoxin--NADP(+) reductase</fullName>
        <ecNumber evidence="3">1.18.1.2</ecNumber>
    </recommendedName>
</protein>
<keyword evidence="7" id="KW-0560">Oxidoreductase</keyword>
<dbReference type="InterPro" id="IPR055275">
    <property type="entry name" value="Ferredox_Rdtase"/>
</dbReference>
<dbReference type="AlphaFoldDB" id="A0A2T4UH32"/>
<gene>
    <name evidence="12" type="ORF">C7Y72_02080</name>
</gene>
<dbReference type="EMBL" id="PYYB01000001">
    <property type="protein sequence ID" value="PTL58528.1"/>
    <property type="molecule type" value="Genomic_DNA"/>
</dbReference>
<dbReference type="PANTHER" id="PTHR48467:SF1">
    <property type="entry name" value="GLUTAMATE SYNTHASE 1 [NADH], CHLOROPLASTIC-LIKE"/>
    <property type="match status" value="1"/>
</dbReference>
<evidence type="ECO:0000256" key="5">
    <source>
        <dbReference type="ARBA" id="ARBA00022827"/>
    </source>
</evidence>
<dbReference type="EC" id="1.18.1.2" evidence="3"/>
<dbReference type="SUPFAM" id="SSF51971">
    <property type="entry name" value="Nucleotide-binding domain"/>
    <property type="match status" value="2"/>
</dbReference>
<dbReference type="Pfam" id="PF07992">
    <property type="entry name" value="Pyr_redox_2"/>
    <property type="match status" value="1"/>
</dbReference>
<evidence type="ECO:0000256" key="8">
    <source>
        <dbReference type="ARBA" id="ARBA00047776"/>
    </source>
</evidence>
<dbReference type="InterPro" id="IPR021163">
    <property type="entry name" value="Ferredox_Rdtase_adrenod"/>
</dbReference>
<dbReference type="InterPro" id="IPR023753">
    <property type="entry name" value="FAD/NAD-binding_dom"/>
</dbReference>
<proteinExistence type="inferred from homology"/>
<evidence type="ECO:0000256" key="9">
    <source>
        <dbReference type="PIRSR" id="PIRSR000362-1"/>
    </source>
</evidence>
<feature type="binding site" evidence="10">
    <location>
        <position position="208"/>
    </location>
    <ligand>
        <name>NADP(+)</name>
        <dbReference type="ChEBI" id="CHEBI:58349"/>
    </ligand>
</feature>
<dbReference type="PRINTS" id="PR00419">
    <property type="entry name" value="ADXRDTASE"/>
</dbReference>
<evidence type="ECO:0000313" key="13">
    <source>
        <dbReference type="Proteomes" id="UP000240739"/>
    </source>
</evidence>
<dbReference type="Proteomes" id="UP000240739">
    <property type="component" value="Unassembled WGS sequence"/>
</dbReference>
<feature type="binding site" evidence="10">
    <location>
        <begin position="196"/>
        <end position="197"/>
    </location>
    <ligand>
        <name>NADP(+)</name>
        <dbReference type="ChEBI" id="CHEBI:58349"/>
    </ligand>
</feature>
<comment type="cofactor">
    <cofactor evidence="1 9">
        <name>FAD</name>
        <dbReference type="ChEBI" id="CHEBI:57692"/>
    </cofactor>
</comment>
<accession>A0A2T4UH32</accession>
<name>A0A2T4UH32_9ACTN</name>
<comment type="caution">
    <text evidence="12">The sequence shown here is derived from an EMBL/GenBank/DDBJ whole genome shotgun (WGS) entry which is preliminary data.</text>
</comment>
<dbReference type="InterPro" id="IPR036188">
    <property type="entry name" value="FAD/NAD-bd_sf"/>
</dbReference>
<keyword evidence="4" id="KW-0285">Flavoprotein</keyword>
<evidence type="ECO:0000256" key="2">
    <source>
        <dbReference type="ARBA" id="ARBA00008312"/>
    </source>
</evidence>
<evidence type="ECO:0000256" key="7">
    <source>
        <dbReference type="ARBA" id="ARBA00023002"/>
    </source>
</evidence>
<evidence type="ECO:0000313" key="12">
    <source>
        <dbReference type="EMBL" id="PTL58528.1"/>
    </source>
</evidence>
<evidence type="ECO:0000256" key="6">
    <source>
        <dbReference type="ARBA" id="ARBA00022857"/>
    </source>
</evidence>
<evidence type="ECO:0000259" key="11">
    <source>
        <dbReference type="Pfam" id="PF07992"/>
    </source>
</evidence>
<reference evidence="12 13" key="1">
    <citation type="submission" date="2018-03" db="EMBL/GenBank/DDBJ databases">
        <title>Aquarubrobacter algicola gen. nov., sp. nov., a novel actinobacterium isolated from shallow eutrophic lake during the end of cyanobacterial harmful algal blooms.</title>
        <authorList>
            <person name="Chun S.J."/>
        </authorList>
    </citation>
    <scope>NUCLEOTIDE SEQUENCE [LARGE SCALE GENOMIC DNA]</scope>
    <source>
        <strain evidence="12 13">Seoho-28</strain>
    </source>
</reference>
<dbReference type="RefSeq" id="WP_107566966.1">
    <property type="nucleotide sequence ID" value="NZ_PYYB01000001.1"/>
</dbReference>
<dbReference type="OrthoDB" id="289202at2"/>
<dbReference type="PANTHER" id="PTHR48467">
    <property type="entry name" value="GLUTAMATE SYNTHASE 1 [NADH], CHLOROPLASTIC-LIKE"/>
    <property type="match status" value="1"/>
</dbReference>
<dbReference type="Gene3D" id="3.50.50.60">
    <property type="entry name" value="FAD/NAD(P)-binding domain"/>
    <property type="match status" value="1"/>
</dbReference>
<feature type="binding site" evidence="10">
    <location>
        <position position="370"/>
    </location>
    <ligand>
        <name>NADP(+)</name>
        <dbReference type="ChEBI" id="CHEBI:58349"/>
    </ligand>
</feature>
<keyword evidence="6 10" id="KW-0521">NADP</keyword>
<organism evidence="12 13">
    <name type="scientific">Paraconexibacter algicola</name>
    <dbReference type="NCBI Taxonomy" id="2133960"/>
    <lineage>
        <taxon>Bacteria</taxon>
        <taxon>Bacillati</taxon>
        <taxon>Actinomycetota</taxon>
        <taxon>Thermoleophilia</taxon>
        <taxon>Solirubrobacterales</taxon>
        <taxon>Paraconexibacteraceae</taxon>
        <taxon>Paraconexibacter</taxon>
    </lineage>
</organism>
<sequence length="455" mass="48475">MSAPLRVAIVGAGPAGFYAAGDLLKAGDGSVEVDLFDRLPTPYGLVRAGVAPDHPNIKVVTKVYEKTAAKPGFRYHGNVEIGRDITPAELREHFHAVLYTVGAPNDRKLGIPGEDLPGSLGAADFVGWYNGHPDFRDLDPDLSGERAVVVGAGNVALDCARMLGVPVAELQSTDTADHALAALAASSIREVVILARRGPLQGAYTNPELLELGEIEGLDVIVDADDVRLDDAHRALLETADKTTRRNVEIVTDYAGRVPTGASRRIVLKFFSSPVEILGEDRVEGVRIVRNELVQNEDGSFSARPTEVTETIEAGLVLRSIGYLGAPLDGVPFDERRGTIRNVDGRVTEEDGTVVPGVYTAGWVKRGPSGVIGTNKKCAQETVRELRADAEAGLLADPPKGAAELDALLAERAPDRIDYAAWGRIDAHEVAAGEPAGRPRVKLVDIDEMVGVSRS</sequence>
<feature type="binding site" evidence="9">
    <location>
        <position position="363"/>
    </location>
    <ligand>
        <name>FAD</name>
        <dbReference type="ChEBI" id="CHEBI:57692"/>
    </ligand>
</feature>
<comment type="similarity">
    <text evidence="2">Belongs to the ferredoxin--NADP reductase type 1 family.</text>
</comment>
<comment type="catalytic activity">
    <reaction evidence="8">
        <text>2 reduced [2Fe-2S]-[ferredoxin] + NADP(+) + H(+) = 2 oxidized [2Fe-2S]-[ferredoxin] + NADPH</text>
        <dbReference type="Rhea" id="RHEA:20125"/>
        <dbReference type="Rhea" id="RHEA-COMP:10000"/>
        <dbReference type="Rhea" id="RHEA-COMP:10001"/>
        <dbReference type="ChEBI" id="CHEBI:15378"/>
        <dbReference type="ChEBI" id="CHEBI:33737"/>
        <dbReference type="ChEBI" id="CHEBI:33738"/>
        <dbReference type="ChEBI" id="CHEBI:57783"/>
        <dbReference type="ChEBI" id="CHEBI:58349"/>
        <dbReference type="EC" id="1.18.1.2"/>
    </reaction>
</comment>